<dbReference type="PANTHER" id="PTHR10730:SF53">
    <property type="entry name" value="GLYCOSYLTRANSFERASE 25 FAMILY MEMBER"/>
    <property type="match status" value="1"/>
</dbReference>
<dbReference type="OrthoDB" id="47375at2759"/>
<evidence type="ECO:0000256" key="5">
    <source>
        <dbReference type="SAM" id="Phobius"/>
    </source>
</evidence>
<dbReference type="InterPro" id="IPR002654">
    <property type="entry name" value="Glyco_trans_25"/>
</dbReference>
<keyword evidence="5" id="KW-0812">Transmembrane</keyword>
<feature type="compositionally biased region" description="Low complexity" evidence="4">
    <location>
        <begin position="46"/>
        <end position="60"/>
    </location>
</feature>
<dbReference type="Proteomes" id="UP000284375">
    <property type="component" value="Unassembled WGS sequence"/>
</dbReference>
<feature type="region of interest" description="Disordered" evidence="4">
    <location>
        <begin position="46"/>
        <end position="79"/>
    </location>
</feature>
<dbReference type="GO" id="GO:0016740">
    <property type="term" value="F:transferase activity"/>
    <property type="evidence" value="ECO:0007669"/>
    <property type="project" value="UniProtKB-KW"/>
</dbReference>
<comment type="similarity">
    <text evidence="1">Belongs to the glycosyltransferase 25 family.</text>
</comment>
<proteinExistence type="inferred from homology"/>
<name>A0A423VIA8_CYTCH</name>
<keyword evidence="3" id="KW-0808">Transferase</keyword>
<evidence type="ECO:0000256" key="3">
    <source>
        <dbReference type="ARBA" id="ARBA00022679"/>
    </source>
</evidence>
<dbReference type="AlphaFoldDB" id="A0A423VIA8"/>
<evidence type="ECO:0000313" key="7">
    <source>
        <dbReference type="Proteomes" id="UP000284375"/>
    </source>
</evidence>
<keyword evidence="5" id="KW-0472">Membrane</keyword>
<evidence type="ECO:0000256" key="1">
    <source>
        <dbReference type="ARBA" id="ARBA00006721"/>
    </source>
</evidence>
<dbReference type="InterPro" id="IPR050757">
    <property type="entry name" value="Collagen_mod_GT25"/>
</dbReference>
<keyword evidence="5" id="KW-1133">Transmembrane helix</keyword>
<accession>A0A423VIA8</accession>
<sequence>MITVRPRPVIGLVIALLVLTTFYLLHPNRDALRVPSSFSAPFSAFSGSPAAASSSKSIAPEKPYGREYKGHSTPPDINRVTNSTLGFGKVFVVGLPERSDKRDAITLASTLTGFDVEWIDGVRGEDIPNKAVPFGVDRALLMETNLGSWRGHMNAIRRVVDEDLDSALIMEDDMDWDVRLKPQLELVAAGARAVISNLPDVYFPTGRPSYSSSSPAGEPGNPYGDDWDVLWLGHCGEPFPEDLPENKDLPADDPGRAAMARKYTILNDATVPPLDRVTGIVDFKAHPERTRWVHVTAAPICTFAYAVSQRGARKILYDLSVDRLSGPFDNALAWLCRRAVGGWSRLAALAAQGDPMDREGTLGDRGLDAKCLSVTPPVFFHHKAKGNIHGDSDIQSVGGGEGGEEEEGPPVIREKGSTENIVWSARLNLLNMIHGTAMEAQW</sequence>
<dbReference type="CDD" id="cd06532">
    <property type="entry name" value="Glyco_transf_25"/>
    <property type="match status" value="1"/>
</dbReference>
<feature type="region of interest" description="Disordered" evidence="4">
    <location>
        <begin position="390"/>
        <end position="415"/>
    </location>
</feature>
<organism evidence="6 7">
    <name type="scientific">Cytospora chrysosperma</name>
    <name type="common">Cytospora canker fungus</name>
    <name type="synonym">Sphaeria chrysosperma</name>
    <dbReference type="NCBI Taxonomy" id="252740"/>
    <lineage>
        <taxon>Eukaryota</taxon>
        <taxon>Fungi</taxon>
        <taxon>Dikarya</taxon>
        <taxon>Ascomycota</taxon>
        <taxon>Pezizomycotina</taxon>
        <taxon>Sordariomycetes</taxon>
        <taxon>Sordariomycetidae</taxon>
        <taxon>Diaporthales</taxon>
        <taxon>Cytosporaceae</taxon>
        <taxon>Cytospora</taxon>
    </lineage>
</organism>
<evidence type="ECO:0000256" key="2">
    <source>
        <dbReference type="ARBA" id="ARBA00022676"/>
    </source>
</evidence>
<dbReference type="PANTHER" id="PTHR10730">
    <property type="entry name" value="PROCOLLAGEN-LYSINE,2-OXOGLUTARATE 5-DIOXYGENASE/GLYCOSYLTRANSFERASE 25 FAMILY MEMBER"/>
    <property type="match status" value="1"/>
</dbReference>
<keyword evidence="7" id="KW-1185">Reference proteome</keyword>
<feature type="transmembrane region" description="Helical" evidence="5">
    <location>
        <begin position="9"/>
        <end position="26"/>
    </location>
</feature>
<dbReference type="EMBL" id="LJZO01000048">
    <property type="protein sequence ID" value="ROV90744.1"/>
    <property type="molecule type" value="Genomic_DNA"/>
</dbReference>
<evidence type="ECO:0008006" key="8">
    <source>
        <dbReference type="Google" id="ProtNLM"/>
    </source>
</evidence>
<keyword evidence="2" id="KW-0328">Glycosyltransferase</keyword>
<evidence type="ECO:0000256" key="4">
    <source>
        <dbReference type="SAM" id="MobiDB-lite"/>
    </source>
</evidence>
<reference evidence="6 7" key="1">
    <citation type="submission" date="2015-09" db="EMBL/GenBank/DDBJ databases">
        <title>Host preference determinants of Valsa canker pathogens revealed by comparative genomics.</title>
        <authorList>
            <person name="Yin Z."/>
            <person name="Huang L."/>
        </authorList>
    </citation>
    <scope>NUCLEOTIDE SEQUENCE [LARGE SCALE GENOMIC DNA]</scope>
    <source>
        <strain evidence="6 7">YSFL</strain>
    </source>
</reference>
<protein>
    <recommendedName>
        <fullName evidence="8">Glycosyltransferase family 25 protein</fullName>
    </recommendedName>
</protein>
<evidence type="ECO:0000313" key="6">
    <source>
        <dbReference type="EMBL" id="ROV90744.1"/>
    </source>
</evidence>
<gene>
    <name evidence="6" type="ORF">VSDG_08300</name>
</gene>
<dbReference type="STRING" id="252740.A0A423VIA8"/>
<comment type="caution">
    <text evidence="6">The sequence shown here is derived from an EMBL/GenBank/DDBJ whole genome shotgun (WGS) entry which is preliminary data.</text>
</comment>